<evidence type="ECO:0000256" key="6">
    <source>
        <dbReference type="HAMAP-Rule" id="MF_00992"/>
    </source>
</evidence>
<comment type="pathway">
    <text evidence="6">Quinol/quinone metabolism; menaquinone biosynthesis.</text>
</comment>
<name>Q9HLL2_THEAC</name>
<feature type="binding site" evidence="6 7">
    <location>
        <position position="71"/>
    </location>
    <ligand>
        <name>[4Fe-4S] cluster</name>
        <dbReference type="ChEBI" id="CHEBI:49883"/>
        <note>4Fe-4S-S-AdoMet</note>
    </ligand>
</feature>
<sequence length="365" mass="41542">MIVSDFISSIEKKIDRGEDLDEDDIVYMYDEADVNDLGKLARKITEKISGNRVSFVSNIILNYTNICNVRCKFCAFYRTGKEDDAYTMTPDQVIEEIRKYYPLGIKQVLIQGGVNPNLDLDYYIDVFRKIRKEFPDVGINGLSTAEINFISRKARMSYEDTISVLRDAGLETIPGAGAEILDEDIRVALGRPSGSGKQWLEIMETAHRIGVKTSATMVYGHIEKSINKAHHLIAIRDLQKKYHGFLSFTAWNMEPDNTQLQREGILKYRSQAEDVIRNVAISRIVLNYHLPIIQSSWLTNGVEMGQLAIIYGSNDWGGTIYDERVIPATGKQVGNLRKEIIIRSIRDLGMVPVERDNLYRTVKVY</sequence>
<dbReference type="Pfam" id="PF04055">
    <property type="entry name" value="Radical_SAM"/>
    <property type="match status" value="1"/>
</dbReference>
<dbReference type="Proteomes" id="UP000001024">
    <property type="component" value="Chromosome"/>
</dbReference>
<dbReference type="GO" id="GO:0046992">
    <property type="term" value="F:oxidoreductase activity, acting on X-H and Y-H to form an X-Y bond"/>
    <property type="evidence" value="ECO:0007669"/>
    <property type="project" value="UniProtKB-UniRule"/>
</dbReference>
<dbReference type="EnsemblBacteria" id="CAC11361">
    <property type="protein sequence ID" value="CAC11361"/>
    <property type="gene ID" value="CAC11361"/>
</dbReference>
<dbReference type="HAMAP" id="MF_00992">
    <property type="entry name" value="MqnC"/>
    <property type="match status" value="1"/>
</dbReference>
<feature type="binding site" evidence="8">
    <location>
        <position position="296"/>
    </location>
    <ligand>
        <name>(3R)-3-methyl-D-ornithine</name>
        <dbReference type="ChEBI" id="CHEBI:64642"/>
    </ligand>
</feature>
<dbReference type="PIRSF" id="PIRSF004762">
    <property type="entry name" value="CHP00423"/>
    <property type="match status" value="1"/>
</dbReference>
<reference evidence="10 11" key="1">
    <citation type="journal article" date="2000" name="Nature">
        <title>The genome sequence of the thermoacidophilic scavenger Thermoplasma acidophilum.</title>
        <authorList>
            <person name="Ruepp A."/>
            <person name="Graml W."/>
            <person name="Santos-Martinez M.L."/>
            <person name="Koretke K.K."/>
            <person name="Volker C."/>
            <person name="Mewes H.W."/>
            <person name="Frishman D."/>
            <person name="Stocker S."/>
            <person name="Lupas A.N."/>
            <person name="Baumeister W."/>
        </authorList>
    </citation>
    <scope>NUCLEOTIDE SEQUENCE [LARGE SCALE GENOMIC DNA]</scope>
    <source>
        <strain evidence="11">ATCC 25905 / DSM 1728 / JCM 9062 / NBRC 15155 / AMRC-C165</strain>
    </source>
</reference>
<dbReference type="GO" id="GO:0044689">
    <property type="term" value="F:7,8-didemethyl-8-hydroxy-5-deazariboflavin synthase activity"/>
    <property type="evidence" value="ECO:0007669"/>
    <property type="project" value="TreeGrafter"/>
</dbReference>
<dbReference type="EMBL" id="AL445063">
    <property type="protein sequence ID" value="CAC11361.1"/>
    <property type="molecule type" value="Genomic_DNA"/>
</dbReference>
<keyword evidence="3 6" id="KW-0479">Metal-binding</keyword>
<dbReference type="UniPathway" id="UPA00079"/>
<accession>Q9HLL2</accession>
<evidence type="ECO:0000256" key="1">
    <source>
        <dbReference type="ARBA" id="ARBA00022485"/>
    </source>
</evidence>
<dbReference type="Pfam" id="PF19288">
    <property type="entry name" value="CofH_C"/>
    <property type="match status" value="1"/>
</dbReference>
<keyword evidence="11" id="KW-1185">Reference proteome</keyword>
<dbReference type="HOGENOM" id="CLU_040406_1_0_2"/>
<evidence type="ECO:0000259" key="9">
    <source>
        <dbReference type="PROSITE" id="PS51918"/>
    </source>
</evidence>
<dbReference type="InParanoid" id="Q9HLL2"/>
<evidence type="ECO:0000256" key="7">
    <source>
        <dbReference type="PIRSR" id="PIRSR004762-1"/>
    </source>
</evidence>
<dbReference type="AlphaFoldDB" id="Q9HLL2"/>
<comment type="catalytic activity">
    <reaction evidence="6">
        <text>dehypoxanthine futalosine + S-adenosyl-L-methionine = cyclic dehypoxanthinylfutalosinate + 5'-deoxyadenosine + L-methionine + H(+)</text>
        <dbReference type="Rhea" id="RHEA:33083"/>
        <dbReference type="ChEBI" id="CHEBI:15378"/>
        <dbReference type="ChEBI" id="CHEBI:17319"/>
        <dbReference type="ChEBI" id="CHEBI:57844"/>
        <dbReference type="ChEBI" id="CHEBI:58864"/>
        <dbReference type="ChEBI" id="CHEBI:59789"/>
        <dbReference type="ChEBI" id="CHEBI:64270"/>
        <dbReference type="EC" id="1.21.98.1"/>
    </reaction>
</comment>
<dbReference type="PANTHER" id="PTHR43076:SF1">
    <property type="entry name" value="LIPOYL SYNTHASE 2"/>
    <property type="match status" value="1"/>
</dbReference>
<dbReference type="PANTHER" id="PTHR43076">
    <property type="entry name" value="FO SYNTHASE (COFH)"/>
    <property type="match status" value="1"/>
</dbReference>
<proteinExistence type="inferred from homology"/>
<dbReference type="eggNOG" id="arCOG00656">
    <property type="taxonomic scope" value="Archaea"/>
</dbReference>
<comment type="function">
    <text evidence="6">Radical SAM enzyme that catalyzes the cyclization of dehypoxanthine futalosine (DHFL) into cyclic dehypoxanthine futalosine (CDHFL), a step in the biosynthesis of menaquinone (MK, vitamin K2).</text>
</comment>
<dbReference type="CDD" id="cd01335">
    <property type="entry name" value="Radical_SAM"/>
    <property type="match status" value="1"/>
</dbReference>
<dbReference type="SMART" id="SM00729">
    <property type="entry name" value="Elp3"/>
    <property type="match status" value="1"/>
</dbReference>
<dbReference type="InterPro" id="IPR013785">
    <property type="entry name" value="Aldolase_TIM"/>
</dbReference>
<dbReference type="STRING" id="273075.gene:9571431"/>
<dbReference type="OrthoDB" id="8186at2157"/>
<dbReference type="SFLD" id="SFLDS00029">
    <property type="entry name" value="Radical_SAM"/>
    <property type="match status" value="1"/>
</dbReference>
<dbReference type="Gene3D" id="3.20.20.70">
    <property type="entry name" value="Aldolase class I"/>
    <property type="match status" value="1"/>
</dbReference>
<dbReference type="InterPro" id="IPR045567">
    <property type="entry name" value="CofH/MnqC-like_C"/>
</dbReference>
<dbReference type="PaxDb" id="273075-Ta0215"/>
<dbReference type="EC" id="1.21.98.1" evidence="6"/>
<evidence type="ECO:0000256" key="4">
    <source>
        <dbReference type="ARBA" id="ARBA00023004"/>
    </source>
</evidence>
<dbReference type="GO" id="GO:0016765">
    <property type="term" value="F:transferase activity, transferring alkyl or aryl (other than methyl) groups"/>
    <property type="evidence" value="ECO:0007669"/>
    <property type="project" value="InterPro"/>
</dbReference>
<evidence type="ECO:0000313" key="11">
    <source>
        <dbReference type="Proteomes" id="UP000001024"/>
    </source>
</evidence>
<keyword evidence="1 6" id="KW-0004">4Fe-4S</keyword>
<comment type="cofactor">
    <cofactor evidence="6 7">
        <name>[4Fe-4S] cluster</name>
        <dbReference type="ChEBI" id="CHEBI:49883"/>
    </cofactor>
    <text evidence="6 7">Binds 1 [4Fe-4S] cluster. The cluster is coordinated with 3 cysteines and an exchangeable S-adenosyl-L-methionine.</text>
</comment>
<dbReference type="InterPro" id="IPR007197">
    <property type="entry name" value="rSAM"/>
</dbReference>
<gene>
    <name evidence="6" type="primary">mqnC</name>
    <name evidence="10" type="ordered locus">Ta0215</name>
</gene>
<evidence type="ECO:0000256" key="8">
    <source>
        <dbReference type="PIRSR" id="PIRSR004762-2"/>
    </source>
</evidence>
<feature type="binding site" evidence="8">
    <location>
        <position position="73"/>
    </location>
    <ligand>
        <name>S-adenosyl-L-methionine</name>
        <dbReference type="ChEBI" id="CHEBI:59789"/>
    </ligand>
</feature>
<keyword evidence="6" id="KW-0560">Oxidoreductase</keyword>
<dbReference type="InterPro" id="IPR058240">
    <property type="entry name" value="rSAM_sf"/>
</dbReference>
<dbReference type="InterPro" id="IPR034405">
    <property type="entry name" value="F420"/>
</dbReference>
<organism evidence="10 11">
    <name type="scientific">Thermoplasma acidophilum (strain ATCC 25905 / DSM 1728 / JCM 9062 / NBRC 15155 / AMRC-C165)</name>
    <dbReference type="NCBI Taxonomy" id="273075"/>
    <lineage>
        <taxon>Archaea</taxon>
        <taxon>Methanobacteriati</taxon>
        <taxon>Thermoplasmatota</taxon>
        <taxon>Thermoplasmata</taxon>
        <taxon>Thermoplasmatales</taxon>
        <taxon>Thermoplasmataceae</taxon>
        <taxon>Thermoplasma</taxon>
    </lineage>
</organism>
<feature type="binding site" evidence="8">
    <location>
        <position position="179"/>
    </location>
    <ligand>
        <name>S-adenosyl-L-methionine</name>
        <dbReference type="ChEBI" id="CHEBI:59789"/>
    </ligand>
</feature>
<protein>
    <recommendedName>
        <fullName evidence="6">Cyclic dehypoxanthine futalosine synthase</fullName>
        <shortName evidence="6">Cyclic DHFL synthase</shortName>
        <ecNumber evidence="6">1.21.98.1</ecNumber>
    </recommendedName>
    <alternativeName>
        <fullName evidence="6">Dehypoxanthine futalosine cyclase</fullName>
        <shortName evidence="6">DHFL cyclase</shortName>
    </alternativeName>
    <alternativeName>
        <fullName evidence="6">Menaquinone biosynthetic enzyme MqnC</fullName>
    </alternativeName>
</protein>
<dbReference type="PROSITE" id="PS51918">
    <property type="entry name" value="RADICAL_SAM"/>
    <property type="match status" value="1"/>
</dbReference>
<dbReference type="KEGG" id="tac:Ta0215"/>
<keyword evidence="2 6" id="KW-0949">S-adenosyl-L-methionine</keyword>
<dbReference type="InterPro" id="IPR020050">
    <property type="entry name" value="FO_synthase_su2"/>
</dbReference>
<dbReference type="SFLD" id="SFLDF00343">
    <property type="entry name" value="aminofutalosine_synthase_(mqnE"/>
    <property type="match status" value="1"/>
</dbReference>
<dbReference type="InterPro" id="IPR022431">
    <property type="entry name" value="Cyclic_DHFL_synthase_mqnC"/>
</dbReference>
<dbReference type="SFLD" id="SFLDG01064">
    <property type="entry name" value="F420__menaquinone_cofactor_bio"/>
    <property type="match status" value="1"/>
</dbReference>
<dbReference type="SFLD" id="SFLDG01389">
    <property type="entry name" value="menaquinone_synthsis_involved"/>
    <property type="match status" value="1"/>
</dbReference>
<evidence type="ECO:0000256" key="2">
    <source>
        <dbReference type="ARBA" id="ARBA00022691"/>
    </source>
</evidence>
<evidence type="ECO:0000256" key="5">
    <source>
        <dbReference type="ARBA" id="ARBA00023014"/>
    </source>
</evidence>
<comment type="similarity">
    <text evidence="6">Belongs to the radical SAM superfamily. MqnC family.</text>
</comment>
<dbReference type="SUPFAM" id="SSF102114">
    <property type="entry name" value="Radical SAM enzymes"/>
    <property type="match status" value="1"/>
</dbReference>
<keyword evidence="4 6" id="KW-0408">Iron</keyword>
<feature type="binding site" evidence="6 7">
    <location>
        <position position="67"/>
    </location>
    <ligand>
        <name>[4Fe-4S] cluster</name>
        <dbReference type="ChEBI" id="CHEBI:49883"/>
        <note>4Fe-4S-S-AdoMet</note>
    </ligand>
</feature>
<dbReference type="NCBIfam" id="TIGR03699">
    <property type="entry name" value="menaquin_MqnC"/>
    <property type="match status" value="1"/>
</dbReference>
<evidence type="ECO:0000313" key="10">
    <source>
        <dbReference type="EMBL" id="CAC11361.1"/>
    </source>
</evidence>
<dbReference type="SFLD" id="SFLDF00342">
    <property type="entry name" value="cyclic_dehypoxanthine_futalosi"/>
    <property type="match status" value="1"/>
</dbReference>
<keyword evidence="6" id="KW-0474">Menaquinone biosynthesis</keyword>
<keyword evidence="5 6" id="KW-0411">Iron-sulfur</keyword>
<evidence type="ECO:0000256" key="3">
    <source>
        <dbReference type="ARBA" id="ARBA00022723"/>
    </source>
</evidence>
<dbReference type="GO" id="GO:0051539">
    <property type="term" value="F:4 iron, 4 sulfur cluster binding"/>
    <property type="evidence" value="ECO:0007669"/>
    <property type="project" value="UniProtKB-KW"/>
</dbReference>
<dbReference type="RefSeq" id="WP_010900642.1">
    <property type="nucleotide sequence ID" value="NC_002578.1"/>
</dbReference>
<dbReference type="GO" id="GO:0009234">
    <property type="term" value="P:menaquinone biosynthetic process"/>
    <property type="evidence" value="ECO:0007669"/>
    <property type="project" value="UniProtKB-UniRule"/>
</dbReference>
<feature type="binding site" evidence="6 7">
    <location>
        <position position="74"/>
    </location>
    <ligand>
        <name>[4Fe-4S] cluster</name>
        <dbReference type="ChEBI" id="CHEBI:49883"/>
        <note>4Fe-4S-S-AdoMet</note>
    </ligand>
</feature>
<feature type="binding site" evidence="8">
    <location>
        <position position="143"/>
    </location>
    <ligand>
        <name>(3R)-3-methyl-D-ornithine</name>
        <dbReference type="ChEBI" id="CHEBI:64642"/>
    </ligand>
</feature>
<dbReference type="GO" id="GO:0005506">
    <property type="term" value="F:iron ion binding"/>
    <property type="evidence" value="ECO:0007669"/>
    <property type="project" value="UniProtKB-UniRule"/>
</dbReference>
<dbReference type="InterPro" id="IPR006638">
    <property type="entry name" value="Elp3/MiaA/NifB-like_rSAM"/>
</dbReference>
<feature type="domain" description="Radical SAM core" evidence="9">
    <location>
        <begin position="53"/>
        <end position="289"/>
    </location>
</feature>
<dbReference type="NCBIfam" id="TIGR00423">
    <property type="entry name" value="CofH family radical SAM protein"/>
    <property type="match status" value="1"/>
</dbReference>